<comment type="caution">
    <text evidence="10">The sequence shown here is derived from an EMBL/GenBank/DDBJ whole genome shotgun (WGS) entry which is preliminary data.</text>
</comment>
<keyword evidence="5" id="KW-0963">Cytoplasm</keyword>
<dbReference type="GO" id="GO:0007186">
    <property type="term" value="P:G protein-coupled receptor signaling pathway"/>
    <property type="evidence" value="ECO:0007669"/>
    <property type="project" value="TreeGrafter"/>
</dbReference>
<keyword evidence="6" id="KW-0472">Membrane</keyword>
<reference evidence="10 11" key="1">
    <citation type="journal article" date="2021" name="Sci. Rep.">
        <title>Chromosome anchoring in Senegalese sole (Solea senegalensis) reveals sex-associated markers and genome rearrangements in flatfish.</title>
        <authorList>
            <person name="Guerrero-Cozar I."/>
            <person name="Gomez-Garrido J."/>
            <person name="Berbel C."/>
            <person name="Martinez-Blanch J.F."/>
            <person name="Alioto T."/>
            <person name="Claros M.G."/>
            <person name="Gagnaire P.A."/>
            <person name="Manchado M."/>
        </authorList>
    </citation>
    <scope>NUCLEOTIDE SEQUENCE [LARGE SCALE GENOMIC DNA]</scope>
    <source>
        <strain evidence="10">Sse05_10M</strain>
    </source>
</reference>
<dbReference type="Proteomes" id="UP000693946">
    <property type="component" value="Linkage Group LG9"/>
</dbReference>
<dbReference type="GO" id="GO:0005944">
    <property type="term" value="C:phosphatidylinositol 3-kinase complex, class IB"/>
    <property type="evidence" value="ECO:0007669"/>
    <property type="project" value="InterPro"/>
</dbReference>
<evidence type="ECO:0000256" key="2">
    <source>
        <dbReference type="ARBA" id="ARBA00004202"/>
    </source>
</evidence>
<organism evidence="10 11">
    <name type="scientific">Solea senegalensis</name>
    <name type="common">Senegalese sole</name>
    <dbReference type="NCBI Taxonomy" id="28829"/>
    <lineage>
        <taxon>Eukaryota</taxon>
        <taxon>Metazoa</taxon>
        <taxon>Chordata</taxon>
        <taxon>Craniata</taxon>
        <taxon>Vertebrata</taxon>
        <taxon>Euteleostomi</taxon>
        <taxon>Actinopterygii</taxon>
        <taxon>Neopterygii</taxon>
        <taxon>Teleostei</taxon>
        <taxon>Neoteleostei</taxon>
        <taxon>Acanthomorphata</taxon>
        <taxon>Carangaria</taxon>
        <taxon>Pleuronectiformes</taxon>
        <taxon>Pleuronectoidei</taxon>
        <taxon>Soleidae</taxon>
        <taxon>Solea</taxon>
    </lineage>
</organism>
<feature type="compositionally biased region" description="Basic residues" evidence="9">
    <location>
        <begin position="433"/>
        <end position="443"/>
    </location>
</feature>
<dbReference type="AlphaFoldDB" id="A0AAV6PUH4"/>
<dbReference type="EMBL" id="JAGKHQ010000021">
    <property type="protein sequence ID" value="KAG7475030.1"/>
    <property type="molecule type" value="Genomic_DNA"/>
</dbReference>
<dbReference type="PANTHER" id="PTHR15593:SF2">
    <property type="entry name" value="PHOSPHOINOSITIDE 3-KINASE REGULATORY SUBUNIT 5"/>
    <property type="match status" value="1"/>
</dbReference>
<evidence type="ECO:0000256" key="9">
    <source>
        <dbReference type="SAM" id="MobiDB-lite"/>
    </source>
</evidence>
<accession>A0AAV6PUH4</accession>
<name>A0AAV6PUH4_SOLSE</name>
<evidence type="ECO:0000313" key="11">
    <source>
        <dbReference type="Proteomes" id="UP000693946"/>
    </source>
</evidence>
<evidence type="ECO:0000256" key="5">
    <source>
        <dbReference type="ARBA" id="ARBA00022490"/>
    </source>
</evidence>
<keyword evidence="7" id="KW-0539">Nucleus</keyword>
<feature type="region of interest" description="Disordered" evidence="9">
    <location>
        <begin position="361"/>
        <end position="383"/>
    </location>
</feature>
<keyword evidence="4" id="KW-1003">Cell membrane</keyword>
<feature type="compositionally biased region" description="Low complexity" evidence="9">
    <location>
        <begin position="401"/>
        <end position="418"/>
    </location>
</feature>
<feature type="region of interest" description="Disordered" evidence="9">
    <location>
        <begin position="584"/>
        <end position="617"/>
    </location>
</feature>
<dbReference type="GO" id="GO:0005634">
    <property type="term" value="C:nucleus"/>
    <property type="evidence" value="ECO:0007669"/>
    <property type="project" value="UniProtKB-SubCell"/>
</dbReference>
<dbReference type="InterPro" id="IPR019522">
    <property type="entry name" value="PIK3R5/6"/>
</dbReference>
<evidence type="ECO:0000256" key="3">
    <source>
        <dbReference type="ARBA" id="ARBA00004496"/>
    </source>
</evidence>
<evidence type="ECO:0000256" key="1">
    <source>
        <dbReference type="ARBA" id="ARBA00004123"/>
    </source>
</evidence>
<evidence type="ECO:0000313" key="10">
    <source>
        <dbReference type="EMBL" id="KAG7475030.1"/>
    </source>
</evidence>
<sequence>MVKTLGSDRSGTILGDLRTSCRFTLCIFVCGFVVLQQRMEPSSCTEDRIQHVLERCLCDLGVNNPDKQLWNAGLCLNRWCLEELVKRDPHNFLILLQKILRKTKEVLEQCQYELVVPLTLLFSSTLLKAPYVAPDCDVVWDAYLLFHSFLSWPEPCCSASKRLIRIIQQELRAPGISFQRLVRTEQVLLPDIHTSKTMMVLLVSSDEDVPPEVQSVSEQLSGTQFSSRDVIITLLQHSFQAVLGNRHELQALLAALQTKQLEELLQAVTESMEIAATTGDVSTARQALLSKMERLRESLAPAEGCSHSGTVETFMLPHPKCHTCPWESDNFDVLNDILLSESDLDSTEDCFLKSEIDEDDFNDTSVDEEDELAGHDGNLDFQNHRISTASSSSRDSMFSSHSLSSSWSVPSTSSGVESDFSEDTEEGPNSSPKPRKKPKKKSRSLLGVERFSMLFRNPHSPSICRRAQSMGYRSDSPKDAQRTGTALKLSRSLSRQTHPLHRSTTALDPLSPQKHVCVRRRPILSCDDTDGAELPTLVKVVIFGGDKEAGRLARAYSDLQQKESKCQRLTKMCRLQFYFVPTKRRSPGSPGSPGGGHTPTEVQTGSSTKAAASSESNDLMLKDSTSHIAKMLGMVDPWYERNVLSLLSLSSDVLCQTACKEGSVSEGSASTERLPLLADLLLYYCRHADQPVLVQLYQAELTLAGGERRREVFIHSLELGHSAGTRAVKAMGAASKRFGIDEERQAVPLTLSVAYNKVAVSGRSQWTETETVCTSLNLHKACRKPEHLWDDSRIESLQLTITEVVKKHCSKSKKCNNQLISVSEVKVNRVEVSSGDDGRTFAVCLDQDERKFIQSVTRCDVSLCCKPGSNSDWKSYTPLLGQVQPLHPSYCSLLCLPITSFSASHP</sequence>
<evidence type="ECO:0000256" key="4">
    <source>
        <dbReference type="ARBA" id="ARBA00022475"/>
    </source>
</evidence>
<protein>
    <recommendedName>
        <fullName evidence="8">Phosphoinositide 3-kinase regulatory subunit 5</fullName>
    </recommendedName>
</protein>
<proteinExistence type="predicted"/>
<keyword evidence="11" id="KW-1185">Reference proteome</keyword>
<dbReference type="GO" id="GO:0005886">
    <property type="term" value="C:plasma membrane"/>
    <property type="evidence" value="ECO:0007669"/>
    <property type="project" value="UniProtKB-SubCell"/>
</dbReference>
<evidence type="ECO:0000256" key="7">
    <source>
        <dbReference type="ARBA" id="ARBA00023242"/>
    </source>
</evidence>
<feature type="compositionally biased region" description="Polar residues" evidence="9">
    <location>
        <begin position="600"/>
        <end position="617"/>
    </location>
</feature>
<gene>
    <name evidence="10" type="ORF">JOB18_022114</name>
</gene>
<dbReference type="Pfam" id="PF10486">
    <property type="entry name" value="PI3K_1B_p101"/>
    <property type="match status" value="1"/>
</dbReference>
<evidence type="ECO:0000256" key="8">
    <source>
        <dbReference type="ARBA" id="ARBA00040195"/>
    </source>
</evidence>
<evidence type="ECO:0000256" key="6">
    <source>
        <dbReference type="ARBA" id="ARBA00023136"/>
    </source>
</evidence>
<feature type="region of interest" description="Disordered" evidence="9">
    <location>
        <begin position="401"/>
        <end position="443"/>
    </location>
</feature>
<comment type="subcellular location">
    <subcellularLocation>
        <location evidence="2">Cell membrane</location>
        <topology evidence="2">Peripheral membrane protein</topology>
    </subcellularLocation>
    <subcellularLocation>
        <location evidence="3">Cytoplasm</location>
    </subcellularLocation>
    <subcellularLocation>
        <location evidence="1">Nucleus</location>
    </subcellularLocation>
</comment>
<feature type="compositionally biased region" description="Acidic residues" evidence="9">
    <location>
        <begin position="361"/>
        <end position="371"/>
    </location>
</feature>
<dbReference type="PANTHER" id="PTHR15593">
    <property type="entry name" value="PHOSPHATIDYLINOSITOL 3-KINASE REGULATORY SUBUNIT"/>
    <property type="match status" value="1"/>
</dbReference>
<dbReference type="GO" id="GO:0005737">
    <property type="term" value="C:cytoplasm"/>
    <property type="evidence" value="ECO:0007669"/>
    <property type="project" value="UniProtKB-SubCell"/>
</dbReference>
<dbReference type="GO" id="GO:0046935">
    <property type="term" value="F:1-phosphatidylinositol-3-kinase regulator activity"/>
    <property type="evidence" value="ECO:0007669"/>
    <property type="project" value="InterPro"/>
</dbReference>